<organism evidence="2 3">
    <name type="scientific">Dyadobacter pollutisoli</name>
    <dbReference type="NCBI Taxonomy" id="2910158"/>
    <lineage>
        <taxon>Bacteria</taxon>
        <taxon>Pseudomonadati</taxon>
        <taxon>Bacteroidota</taxon>
        <taxon>Cytophagia</taxon>
        <taxon>Cytophagales</taxon>
        <taxon>Spirosomataceae</taxon>
        <taxon>Dyadobacter</taxon>
    </lineage>
</organism>
<dbReference type="Proteomes" id="UP001164653">
    <property type="component" value="Chromosome"/>
</dbReference>
<evidence type="ECO:0000313" key="2">
    <source>
        <dbReference type="EMBL" id="WAC11399.1"/>
    </source>
</evidence>
<feature type="chain" id="PRO_5038476738" description="Lipoprotein" evidence="1">
    <location>
        <begin position="27"/>
        <end position="237"/>
    </location>
</feature>
<sequence length="237" mass="27523">MKRLQVYVIVLGAALLLMNCAGGKTANVASVLEKFQKGYKTRDPSLMQVCMNQSGMDTLDGDYILVVTNTMFKEGLFWDKSYPVRKDNDKYLMAIPWKKEDGKVHAFLEKYDDDQYFSYYRQECAQRMLSSTDLLKDKSKEGLNALAFYTNIMLEEHTYCPGLMLCSLEKLKKVWPREKIRLAATLVVREHPKYRELNKKLVSDFSKMGNKSGADMVLVYTEIMRQNDLYVKRLQKI</sequence>
<name>A0A9E8SKN1_9BACT</name>
<dbReference type="RefSeq" id="WP_244821330.1">
    <property type="nucleotide sequence ID" value="NZ_CP112998.1"/>
</dbReference>
<dbReference type="KEGG" id="dpf:ON006_27160"/>
<evidence type="ECO:0000256" key="1">
    <source>
        <dbReference type="SAM" id="SignalP"/>
    </source>
</evidence>
<evidence type="ECO:0008006" key="4">
    <source>
        <dbReference type="Google" id="ProtNLM"/>
    </source>
</evidence>
<feature type="signal peptide" evidence="1">
    <location>
        <begin position="1"/>
        <end position="26"/>
    </location>
</feature>
<reference evidence="2" key="1">
    <citation type="submission" date="2022-11" db="EMBL/GenBank/DDBJ databases">
        <title>Dyadobacter pollutisoli sp. nov., isolated from plastic dumped soil.</title>
        <authorList>
            <person name="Kim J.M."/>
            <person name="Kim K.R."/>
            <person name="Lee J.K."/>
            <person name="Hao L."/>
            <person name="Jeon C.O."/>
        </authorList>
    </citation>
    <scope>NUCLEOTIDE SEQUENCE</scope>
    <source>
        <strain evidence="2">U1</strain>
    </source>
</reference>
<gene>
    <name evidence="2" type="ORF">ON006_27160</name>
</gene>
<dbReference type="AlphaFoldDB" id="A0A9E8SKN1"/>
<keyword evidence="3" id="KW-1185">Reference proteome</keyword>
<evidence type="ECO:0000313" key="3">
    <source>
        <dbReference type="Proteomes" id="UP001164653"/>
    </source>
</evidence>
<dbReference type="EMBL" id="CP112998">
    <property type="protein sequence ID" value="WAC11399.1"/>
    <property type="molecule type" value="Genomic_DNA"/>
</dbReference>
<proteinExistence type="predicted"/>
<accession>A0A9E8SKN1</accession>
<protein>
    <recommendedName>
        <fullName evidence="4">Lipoprotein</fullName>
    </recommendedName>
</protein>
<keyword evidence="1" id="KW-0732">Signal</keyword>